<evidence type="ECO:0000256" key="11">
    <source>
        <dbReference type="RuleBase" id="RU363112"/>
    </source>
</evidence>
<keyword evidence="10 11" id="KW-0472">Membrane</keyword>
<keyword evidence="8 11" id="KW-0256">Endoplasmic reticulum</keyword>
<feature type="transmembrane region" description="Helical" evidence="11">
    <location>
        <begin position="12"/>
        <end position="33"/>
    </location>
</feature>
<evidence type="ECO:0000256" key="4">
    <source>
        <dbReference type="ARBA" id="ARBA00022502"/>
    </source>
</evidence>
<keyword evidence="5 11" id="KW-0328">Glycosyltransferase</keyword>
<name>A0A5C7HU08_9ROSI</name>
<dbReference type="GO" id="GO:0031501">
    <property type="term" value="C:mannosyltransferase complex"/>
    <property type="evidence" value="ECO:0007669"/>
    <property type="project" value="TreeGrafter"/>
</dbReference>
<keyword evidence="7 11" id="KW-0812">Transmembrane</keyword>
<evidence type="ECO:0000256" key="2">
    <source>
        <dbReference type="ARBA" id="ARBA00004687"/>
    </source>
</evidence>
<protein>
    <recommendedName>
        <fullName evidence="11">GPI mannosyltransferase 2</fullName>
        <ecNumber evidence="11">2.4.1.-</ecNumber>
    </recommendedName>
</protein>
<proteinExistence type="inferred from homology"/>
<evidence type="ECO:0000256" key="6">
    <source>
        <dbReference type="ARBA" id="ARBA00022679"/>
    </source>
</evidence>
<evidence type="ECO:0000256" key="3">
    <source>
        <dbReference type="ARBA" id="ARBA00008698"/>
    </source>
</evidence>
<dbReference type="AlphaFoldDB" id="A0A5C7HU08"/>
<evidence type="ECO:0000256" key="9">
    <source>
        <dbReference type="ARBA" id="ARBA00022989"/>
    </source>
</evidence>
<dbReference type="GO" id="GO:0006506">
    <property type="term" value="P:GPI anchor biosynthetic process"/>
    <property type="evidence" value="ECO:0007669"/>
    <property type="project" value="UniProtKB-UniPathway"/>
</dbReference>
<comment type="caution">
    <text evidence="12">The sequence shown here is derived from an EMBL/GenBank/DDBJ whole genome shotgun (WGS) entry which is preliminary data.</text>
</comment>
<dbReference type="InterPro" id="IPR007315">
    <property type="entry name" value="PIG-V/Gpi18"/>
</dbReference>
<feature type="transmembrane region" description="Helical" evidence="11">
    <location>
        <begin position="100"/>
        <end position="119"/>
    </location>
</feature>
<dbReference type="Pfam" id="PF04188">
    <property type="entry name" value="Mannosyl_trans2"/>
    <property type="match status" value="2"/>
</dbReference>
<comment type="subcellular location">
    <subcellularLocation>
        <location evidence="1 11">Endoplasmic reticulum membrane</location>
        <topology evidence="1 11">Multi-pass membrane protein</topology>
    </subcellularLocation>
</comment>
<dbReference type="OrthoDB" id="1740787at2759"/>
<gene>
    <name evidence="12" type="ORF">EZV62_014911</name>
</gene>
<dbReference type="EC" id="2.4.1.-" evidence="11"/>
<dbReference type="GO" id="GO:0005789">
    <property type="term" value="C:endoplasmic reticulum membrane"/>
    <property type="evidence" value="ECO:0007669"/>
    <property type="project" value="UniProtKB-SubCell"/>
</dbReference>
<evidence type="ECO:0000313" key="12">
    <source>
        <dbReference type="EMBL" id="TXG60338.1"/>
    </source>
</evidence>
<dbReference type="Proteomes" id="UP000323000">
    <property type="component" value="Chromosome 6"/>
</dbReference>
<dbReference type="UniPathway" id="UPA00196"/>
<evidence type="ECO:0000313" key="13">
    <source>
        <dbReference type="Proteomes" id="UP000323000"/>
    </source>
</evidence>
<keyword evidence="4 11" id="KW-0337">GPI-anchor biosynthesis</keyword>
<comment type="function">
    <text evidence="11">Mannosyltransferase involved in glycosylphosphatidylinositol-anchor biosynthesis.</text>
</comment>
<comment type="caution">
    <text evidence="11">Lacks conserved residue(s) required for the propagation of feature annotation.</text>
</comment>
<keyword evidence="13" id="KW-1185">Reference proteome</keyword>
<sequence>METRQFPHQTLVFKSAVISRLLLLTLIVLWRTLLNPYDTSASLNPDDCLIDDSRWHYHHHHHHHRSSNNSLGSKIESSVVWDIVYFVRIVQCGYEYEQTYAFLPLLPACISLLLAVVMLKDPEAAFRASILYSESLYALFSIGGLNIAVICLALSGCARSNGVINAGYFCFQTMHGAYDALFRKK</sequence>
<keyword evidence="9 11" id="KW-1133">Transmembrane helix</keyword>
<evidence type="ECO:0000256" key="10">
    <source>
        <dbReference type="ARBA" id="ARBA00023136"/>
    </source>
</evidence>
<evidence type="ECO:0000256" key="1">
    <source>
        <dbReference type="ARBA" id="ARBA00004477"/>
    </source>
</evidence>
<reference evidence="13" key="1">
    <citation type="journal article" date="2019" name="Gigascience">
        <title>De novo genome assembly of the endangered Acer yangbiense, a plant species with extremely small populations endemic to Yunnan Province, China.</title>
        <authorList>
            <person name="Yang J."/>
            <person name="Wariss H.M."/>
            <person name="Tao L."/>
            <person name="Zhang R."/>
            <person name="Yun Q."/>
            <person name="Hollingsworth P."/>
            <person name="Dao Z."/>
            <person name="Luo G."/>
            <person name="Guo H."/>
            <person name="Ma Y."/>
            <person name="Sun W."/>
        </authorList>
    </citation>
    <scope>NUCLEOTIDE SEQUENCE [LARGE SCALE GENOMIC DNA]</scope>
    <source>
        <strain evidence="13">cv. Malutang</strain>
    </source>
</reference>
<dbReference type="GO" id="GO:0000009">
    <property type="term" value="F:alpha-1,6-mannosyltransferase activity"/>
    <property type="evidence" value="ECO:0007669"/>
    <property type="project" value="InterPro"/>
</dbReference>
<keyword evidence="6 11" id="KW-0808">Transferase</keyword>
<feature type="transmembrane region" description="Helical" evidence="11">
    <location>
        <begin position="131"/>
        <end position="155"/>
    </location>
</feature>
<evidence type="ECO:0000256" key="8">
    <source>
        <dbReference type="ARBA" id="ARBA00022824"/>
    </source>
</evidence>
<comment type="pathway">
    <text evidence="2 11">Glycolipid biosynthesis; glycosylphosphatidylinositol-anchor biosynthesis.</text>
</comment>
<dbReference type="GO" id="GO:0004376">
    <property type="term" value="F:GPI mannosyltransferase activity"/>
    <property type="evidence" value="ECO:0007669"/>
    <property type="project" value="InterPro"/>
</dbReference>
<comment type="similarity">
    <text evidence="3 11">Belongs to the PIGV family.</text>
</comment>
<dbReference type="EMBL" id="VAHF01000006">
    <property type="protein sequence ID" value="TXG60338.1"/>
    <property type="molecule type" value="Genomic_DNA"/>
</dbReference>
<evidence type="ECO:0000256" key="5">
    <source>
        <dbReference type="ARBA" id="ARBA00022676"/>
    </source>
</evidence>
<accession>A0A5C7HU08</accession>
<evidence type="ECO:0000256" key="7">
    <source>
        <dbReference type="ARBA" id="ARBA00022692"/>
    </source>
</evidence>
<dbReference type="PANTHER" id="PTHR12468:SF2">
    <property type="entry name" value="GPI MANNOSYLTRANSFERASE 2"/>
    <property type="match status" value="1"/>
</dbReference>
<organism evidence="12 13">
    <name type="scientific">Acer yangbiense</name>
    <dbReference type="NCBI Taxonomy" id="1000413"/>
    <lineage>
        <taxon>Eukaryota</taxon>
        <taxon>Viridiplantae</taxon>
        <taxon>Streptophyta</taxon>
        <taxon>Embryophyta</taxon>
        <taxon>Tracheophyta</taxon>
        <taxon>Spermatophyta</taxon>
        <taxon>Magnoliopsida</taxon>
        <taxon>eudicotyledons</taxon>
        <taxon>Gunneridae</taxon>
        <taxon>Pentapetalae</taxon>
        <taxon>rosids</taxon>
        <taxon>malvids</taxon>
        <taxon>Sapindales</taxon>
        <taxon>Sapindaceae</taxon>
        <taxon>Hippocastanoideae</taxon>
        <taxon>Acereae</taxon>
        <taxon>Acer</taxon>
    </lineage>
</organism>
<dbReference type="PANTHER" id="PTHR12468">
    <property type="entry name" value="GPI MANNOSYLTRANSFERASE 2"/>
    <property type="match status" value="1"/>
</dbReference>